<dbReference type="SUPFAM" id="SSF48350">
    <property type="entry name" value="GTPase activation domain, GAP"/>
    <property type="match status" value="1"/>
</dbReference>
<dbReference type="SMART" id="SM00324">
    <property type="entry name" value="RhoGAP"/>
    <property type="match status" value="1"/>
</dbReference>
<accession>A0ABR4LBQ2</accession>
<feature type="compositionally biased region" description="Polar residues" evidence="7">
    <location>
        <begin position="56"/>
        <end position="72"/>
    </location>
</feature>
<feature type="region of interest" description="Disordered" evidence="7">
    <location>
        <begin position="1"/>
        <end position="123"/>
    </location>
</feature>
<dbReference type="RefSeq" id="XP_070880817.1">
    <property type="nucleotide sequence ID" value="XM_071027270.1"/>
</dbReference>
<evidence type="ECO:0000313" key="11">
    <source>
        <dbReference type="Proteomes" id="UP001610432"/>
    </source>
</evidence>
<feature type="domain" description="Rho-GAP" evidence="9">
    <location>
        <begin position="850"/>
        <end position="1052"/>
    </location>
</feature>
<evidence type="ECO:0000256" key="6">
    <source>
        <dbReference type="PROSITE-ProRule" id="PRU00125"/>
    </source>
</evidence>
<feature type="region of interest" description="Disordered" evidence="7">
    <location>
        <begin position="1091"/>
        <end position="1194"/>
    </location>
</feature>
<feature type="compositionally biased region" description="Polar residues" evidence="7">
    <location>
        <begin position="34"/>
        <end position="46"/>
    </location>
</feature>
<evidence type="ECO:0000256" key="1">
    <source>
        <dbReference type="ARBA" id="ARBA00004123"/>
    </source>
</evidence>
<dbReference type="CDD" id="cd09392">
    <property type="entry name" value="LIM2_Lrg1p_like"/>
    <property type="match status" value="1"/>
</dbReference>
<evidence type="ECO:0000256" key="3">
    <source>
        <dbReference type="ARBA" id="ARBA00022737"/>
    </source>
</evidence>
<dbReference type="Gene3D" id="1.10.555.10">
    <property type="entry name" value="Rho GTPase activation protein"/>
    <property type="match status" value="1"/>
</dbReference>
<dbReference type="PROSITE" id="PS00478">
    <property type="entry name" value="LIM_DOMAIN_1"/>
    <property type="match status" value="2"/>
</dbReference>
<keyword evidence="2 6" id="KW-0479">Metal-binding</keyword>
<dbReference type="Pfam" id="PF00412">
    <property type="entry name" value="LIM"/>
    <property type="match status" value="3"/>
</dbReference>
<dbReference type="CDD" id="cd09391">
    <property type="entry name" value="LIM1_Lrg1p_like"/>
    <property type="match status" value="1"/>
</dbReference>
<comment type="subcellular location">
    <subcellularLocation>
        <location evidence="1">Nucleus</location>
    </subcellularLocation>
</comment>
<dbReference type="SUPFAM" id="SSF57716">
    <property type="entry name" value="Glucocorticoid receptor-like (DNA-binding domain)"/>
    <property type="match status" value="3"/>
</dbReference>
<dbReference type="PROSITE" id="PS50238">
    <property type="entry name" value="RHOGAP"/>
    <property type="match status" value="1"/>
</dbReference>
<proteinExistence type="predicted"/>
<feature type="compositionally biased region" description="Polar residues" evidence="7">
    <location>
        <begin position="1163"/>
        <end position="1178"/>
    </location>
</feature>
<reference evidence="10 11" key="1">
    <citation type="submission" date="2024-07" db="EMBL/GenBank/DDBJ databases">
        <title>Section-level genome sequencing and comparative genomics of Aspergillus sections Usti and Cavernicolus.</title>
        <authorList>
            <consortium name="Lawrence Berkeley National Laboratory"/>
            <person name="Nybo J.L."/>
            <person name="Vesth T.C."/>
            <person name="Theobald S."/>
            <person name="Frisvad J.C."/>
            <person name="Larsen T.O."/>
            <person name="Kjaerboelling I."/>
            <person name="Rothschild-Mancinelli K."/>
            <person name="Lyhne E.K."/>
            <person name="Kogle M.E."/>
            <person name="Barry K."/>
            <person name="Clum A."/>
            <person name="Na H."/>
            <person name="Ledsgaard L."/>
            <person name="Lin J."/>
            <person name="Lipzen A."/>
            <person name="Kuo A."/>
            <person name="Riley R."/>
            <person name="Mondo S."/>
            <person name="Labutti K."/>
            <person name="Haridas S."/>
            <person name="Pangalinan J."/>
            <person name="Salamov A.A."/>
            <person name="Simmons B.A."/>
            <person name="Magnuson J.K."/>
            <person name="Chen J."/>
            <person name="Drula E."/>
            <person name="Henrissat B."/>
            <person name="Wiebenga A."/>
            <person name="Lubbers R.J."/>
            <person name="Gomes A.C."/>
            <person name="Macurrencykelacurrency M.R."/>
            <person name="Stajich J."/>
            <person name="Grigoriev I.V."/>
            <person name="Mortensen U.H."/>
            <person name="De Vries R.P."/>
            <person name="Baker S.E."/>
            <person name="Andersen M.R."/>
        </authorList>
    </citation>
    <scope>NUCLEOTIDE SEQUENCE [LARGE SCALE GENOMIC DNA]</scope>
    <source>
        <strain evidence="10 11">CBS 449.75</strain>
    </source>
</reference>
<evidence type="ECO:0000313" key="10">
    <source>
        <dbReference type="EMBL" id="KAL2860923.1"/>
    </source>
</evidence>
<keyword evidence="4 6" id="KW-0862">Zinc</keyword>
<sequence>MPPGEVPLPDSLVPGNGAVRPTLNTSGYGGSSGGALQTQTPTSPADSTVPFDSPRSRQWNAPTSLDTVQSPDGRTGRRLDSNPTDPTTPQDRNNYWEPSGPMDRSRPNGRPHTKSPGSTSRTCKKCGDPLTGQFVRALLATYHLECFKCEDCGQIVASKFFPVDAEDGSGQYPLCEIDYFRRLDLLCHDCGGALRGSYITALDRKYHIEHFTCSVCPTVFGAQDSYYEHEGKVYCHFHYSTQFAQRCHGCHTAILKQFVEIFRNGQNQHWHPECYMIHKFWNVRLAPTGQPLEYPPVEPDATNEERNRIREEEELMEEKVYRIWSILSSFEESSAACISDMLLHVSNGAYVDGVLIAKRFIEHVQVLFSAIDKLAAVIKAQGMKDLAFGREAKLLCKKIVAFFALLSKTQETGVRKLGVTQELLSLVTGLAHYLKLLIRIGLQGALKLEREQRTPRGLHEFLDLLGDLDALRPQEEETPADLMLGVETLADQLSDCCAACKEPIDDECVMLGDSRWHTKPPHLLCASCQTDLTANVQDAFLSPKDKLAFCGNCVAHKGLLNDTQKGFAYVTKLQQFVFLLRVALARLLAVLQAGGTLSPSDDVGGKASGSKHIPPGGEIRQPAHSRNDGGDGSSLEQTVGEMRRLRSIRNERTLSTTYKKARASRIIDGPEGRSVRPGSAGGEGPDSRGAGFQIVEEKDANGETVTELTFGNQDALTLDDIPRIVAAEQAKEQRPNAYKHAGTKLVGTTEPLPRYNRGHQRGVSNPGTEPPFPEPTGRGKRYFSELSALEFFIVRHVAVLSMEPLLDGAFTLEELLSLIESRKPTIWNIFGRAFAKDAKKGGKKKGVFGVNLDLLVEKEGTESTHGVGPGALRIPALVDDAVSAMRQMDMSVEGVFRKNGNIRRLKEVSELIDNKYEQVDLTKENPVQIAALLKRFLREMPDPLLTFKLHRLFVASQRIPDPERQKRVLHLTCCLLPKAHRDTMEVLFAFLNWTSSFSHVDEETGSKMDIHNLATVMTPNILYSNTKTSAVDESFLAIEAVNALITYNDTMSEIPEDLQTVLTDSSFLKENSEVTTKEILKKYGDIARGSFSQKPSNGGETFTITNPNRGANVPTSAHIETDTPQDYASQMQSSVRHVAGPAGPSHSSSVVPPSAKEYGSGMDYSTSTGSQPDGQAQQVPYRARHNVGAMGVTS</sequence>
<feature type="region of interest" description="Disordered" evidence="7">
    <location>
        <begin position="747"/>
        <end position="778"/>
    </location>
</feature>
<dbReference type="EMBL" id="JBFXLQ010000079">
    <property type="protein sequence ID" value="KAL2860923.1"/>
    <property type="molecule type" value="Genomic_DNA"/>
</dbReference>
<feature type="domain" description="LIM zinc-binding" evidence="8">
    <location>
        <begin position="121"/>
        <end position="182"/>
    </location>
</feature>
<dbReference type="PANTHER" id="PTHR24215">
    <property type="entry name" value="RHO-GTPASE-ACTIVATING PROTEIN LRG1"/>
    <property type="match status" value="1"/>
</dbReference>
<feature type="compositionally biased region" description="Low complexity" evidence="7">
    <location>
        <begin position="1138"/>
        <end position="1155"/>
    </location>
</feature>
<name>A0ABR4LBQ2_9EURO</name>
<dbReference type="SMART" id="SM00132">
    <property type="entry name" value="LIM"/>
    <property type="match status" value="3"/>
</dbReference>
<gene>
    <name evidence="10" type="ORF">BJX67DRAFT_318163</name>
</gene>
<dbReference type="Pfam" id="PF00620">
    <property type="entry name" value="RhoGAP"/>
    <property type="match status" value="1"/>
</dbReference>
<feature type="domain" description="LIM zinc-binding" evidence="8">
    <location>
        <begin position="185"/>
        <end position="245"/>
    </location>
</feature>
<keyword evidence="5" id="KW-0539">Nucleus</keyword>
<evidence type="ECO:0008006" key="12">
    <source>
        <dbReference type="Google" id="ProtNLM"/>
    </source>
</evidence>
<evidence type="ECO:0000256" key="2">
    <source>
        <dbReference type="ARBA" id="ARBA00022723"/>
    </source>
</evidence>
<dbReference type="CDD" id="cd04397">
    <property type="entry name" value="RhoGAP_fLRG1"/>
    <property type="match status" value="1"/>
</dbReference>
<feature type="region of interest" description="Disordered" evidence="7">
    <location>
        <begin position="598"/>
        <end position="637"/>
    </location>
</feature>
<dbReference type="GeneID" id="98142342"/>
<feature type="region of interest" description="Disordered" evidence="7">
    <location>
        <begin position="659"/>
        <end position="688"/>
    </location>
</feature>
<keyword evidence="3" id="KW-0677">Repeat</keyword>
<feature type="compositionally biased region" description="Polar residues" evidence="7">
    <location>
        <begin position="81"/>
        <end position="93"/>
    </location>
</feature>
<evidence type="ECO:0000256" key="7">
    <source>
        <dbReference type="SAM" id="MobiDB-lite"/>
    </source>
</evidence>
<dbReference type="InterPro" id="IPR001781">
    <property type="entry name" value="Znf_LIM"/>
</dbReference>
<evidence type="ECO:0000259" key="9">
    <source>
        <dbReference type="PROSITE" id="PS50238"/>
    </source>
</evidence>
<dbReference type="PROSITE" id="PS50023">
    <property type="entry name" value="LIM_DOMAIN_2"/>
    <property type="match status" value="2"/>
</dbReference>
<keyword evidence="11" id="KW-1185">Reference proteome</keyword>
<dbReference type="InterPro" id="IPR000198">
    <property type="entry name" value="RhoGAP_dom"/>
</dbReference>
<dbReference type="Proteomes" id="UP001610432">
    <property type="component" value="Unassembled WGS sequence"/>
</dbReference>
<evidence type="ECO:0000259" key="8">
    <source>
        <dbReference type="PROSITE" id="PS50023"/>
    </source>
</evidence>
<dbReference type="InterPro" id="IPR008936">
    <property type="entry name" value="Rho_GTPase_activation_prot"/>
</dbReference>
<dbReference type="Gene3D" id="2.10.110.10">
    <property type="entry name" value="Cysteine Rich Protein"/>
    <property type="match status" value="4"/>
</dbReference>
<evidence type="ECO:0000256" key="5">
    <source>
        <dbReference type="ARBA" id="ARBA00023242"/>
    </source>
</evidence>
<keyword evidence="6" id="KW-0440">LIM domain</keyword>
<protein>
    <recommendedName>
        <fullName evidence="12">Rho GTPase activator</fullName>
    </recommendedName>
</protein>
<feature type="compositionally biased region" description="Polar residues" evidence="7">
    <location>
        <begin position="1122"/>
        <end position="1135"/>
    </location>
</feature>
<evidence type="ECO:0000256" key="4">
    <source>
        <dbReference type="ARBA" id="ARBA00022833"/>
    </source>
</evidence>
<feature type="compositionally biased region" description="Polar residues" evidence="7">
    <location>
        <begin position="1091"/>
        <end position="1115"/>
    </location>
</feature>
<organism evidence="10 11">
    <name type="scientific">Aspergillus lucknowensis</name>
    <dbReference type="NCBI Taxonomy" id="176173"/>
    <lineage>
        <taxon>Eukaryota</taxon>
        <taxon>Fungi</taxon>
        <taxon>Dikarya</taxon>
        <taxon>Ascomycota</taxon>
        <taxon>Pezizomycotina</taxon>
        <taxon>Eurotiomycetes</taxon>
        <taxon>Eurotiomycetidae</taxon>
        <taxon>Eurotiales</taxon>
        <taxon>Aspergillaceae</taxon>
        <taxon>Aspergillus</taxon>
        <taxon>Aspergillus subgen. Nidulantes</taxon>
    </lineage>
</organism>
<comment type="caution">
    <text evidence="10">The sequence shown here is derived from an EMBL/GenBank/DDBJ whole genome shotgun (WGS) entry which is preliminary data.</text>
</comment>
<dbReference type="PANTHER" id="PTHR24215:SF10">
    <property type="entry name" value="RHO-GTPASE-ACTIVATING PROTEIN LRG1"/>
    <property type="match status" value="1"/>
</dbReference>